<feature type="region of interest" description="G4" evidence="8">
    <location>
        <begin position="121"/>
        <end position="124"/>
    </location>
</feature>
<keyword evidence="7" id="KW-1003">Cell membrane</keyword>
<keyword evidence="13" id="KW-1185">Reference proteome</keyword>
<dbReference type="PANTHER" id="PTHR42698">
    <property type="entry name" value="GTPASE ERA"/>
    <property type="match status" value="1"/>
</dbReference>
<evidence type="ECO:0000259" key="11">
    <source>
        <dbReference type="PROSITE" id="PS51713"/>
    </source>
</evidence>
<feature type="region of interest" description="G3" evidence="8">
    <location>
        <begin position="59"/>
        <end position="62"/>
    </location>
</feature>
<dbReference type="NCBIfam" id="NF000908">
    <property type="entry name" value="PRK00089.1"/>
    <property type="match status" value="1"/>
</dbReference>
<dbReference type="GO" id="GO:0003924">
    <property type="term" value="F:GTPase activity"/>
    <property type="evidence" value="ECO:0007669"/>
    <property type="project" value="UniProtKB-UniRule"/>
</dbReference>
<evidence type="ECO:0000256" key="6">
    <source>
        <dbReference type="ARBA" id="ARBA00023136"/>
    </source>
</evidence>
<feature type="region of interest" description="G2" evidence="8">
    <location>
        <begin position="38"/>
        <end position="42"/>
    </location>
</feature>
<name>A0A9E7DKI5_9FIRM</name>
<keyword evidence="5 7" id="KW-0342">GTP-binding</keyword>
<feature type="region of interest" description="G5" evidence="8">
    <location>
        <begin position="149"/>
        <end position="151"/>
    </location>
</feature>
<dbReference type="InterPro" id="IPR005225">
    <property type="entry name" value="Small_GTP-bd"/>
</dbReference>
<evidence type="ECO:0000313" key="12">
    <source>
        <dbReference type="EMBL" id="UQK59744.1"/>
    </source>
</evidence>
<dbReference type="InterPro" id="IPR005662">
    <property type="entry name" value="GTPase_Era-like"/>
</dbReference>
<evidence type="ECO:0000256" key="2">
    <source>
        <dbReference type="ARBA" id="ARBA00020484"/>
    </source>
</evidence>
<evidence type="ECO:0000256" key="1">
    <source>
        <dbReference type="ARBA" id="ARBA00007921"/>
    </source>
</evidence>
<dbReference type="HAMAP" id="MF_00367">
    <property type="entry name" value="GTPase_Era"/>
    <property type="match status" value="1"/>
</dbReference>
<evidence type="ECO:0000259" key="10">
    <source>
        <dbReference type="PROSITE" id="PS50823"/>
    </source>
</evidence>
<proteinExistence type="inferred from homology"/>
<dbReference type="InterPro" id="IPR030388">
    <property type="entry name" value="G_ERA_dom"/>
</dbReference>
<dbReference type="InterPro" id="IPR009019">
    <property type="entry name" value="KH_sf_prok-type"/>
</dbReference>
<dbReference type="RefSeq" id="WP_249243101.1">
    <property type="nucleotide sequence ID" value="NZ_CP096649.1"/>
</dbReference>
<gene>
    <name evidence="7 12" type="primary">era</name>
    <name evidence="12" type="ORF">M1R53_03620</name>
</gene>
<dbReference type="PROSITE" id="PS51713">
    <property type="entry name" value="G_ERA"/>
    <property type="match status" value="1"/>
</dbReference>
<dbReference type="GO" id="GO:0070181">
    <property type="term" value="F:small ribosomal subunit rRNA binding"/>
    <property type="evidence" value="ECO:0007669"/>
    <property type="project" value="UniProtKB-UniRule"/>
</dbReference>
<evidence type="ECO:0000256" key="9">
    <source>
        <dbReference type="RuleBase" id="RU003761"/>
    </source>
</evidence>
<dbReference type="InterPro" id="IPR004044">
    <property type="entry name" value="KH_dom_type_2"/>
</dbReference>
<dbReference type="Gene3D" id="3.30.300.20">
    <property type="match status" value="1"/>
</dbReference>
<feature type="binding site" evidence="7">
    <location>
        <begin position="12"/>
        <end position="19"/>
    </location>
    <ligand>
        <name>GTP</name>
        <dbReference type="ChEBI" id="CHEBI:37565"/>
    </ligand>
</feature>
<dbReference type="KEGG" id="fms:M1R53_03620"/>
<dbReference type="SUPFAM" id="SSF54814">
    <property type="entry name" value="Prokaryotic type KH domain (KH-domain type II)"/>
    <property type="match status" value="1"/>
</dbReference>
<feature type="domain" description="Era-type G" evidence="11">
    <location>
        <begin position="4"/>
        <end position="170"/>
    </location>
</feature>
<dbReference type="EMBL" id="CP096649">
    <property type="protein sequence ID" value="UQK59744.1"/>
    <property type="molecule type" value="Genomic_DNA"/>
</dbReference>
<protein>
    <recommendedName>
        <fullName evidence="2 7">GTPase Era</fullName>
    </recommendedName>
</protein>
<dbReference type="InterPro" id="IPR006073">
    <property type="entry name" value="GTP-bd"/>
</dbReference>
<feature type="domain" description="KH type-2" evidence="10">
    <location>
        <begin position="201"/>
        <end position="277"/>
    </location>
</feature>
<dbReference type="CDD" id="cd22534">
    <property type="entry name" value="KH-II_Era"/>
    <property type="match status" value="1"/>
</dbReference>
<dbReference type="CDD" id="cd04163">
    <property type="entry name" value="Era"/>
    <property type="match status" value="1"/>
</dbReference>
<dbReference type="InterPro" id="IPR027417">
    <property type="entry name" value="P-loop_NTPase"/>
</dbReference>
<comment type="function">
    <text evidence="7">An essential GTPase that binds both GDP and GTP, with rapid nucleotide exchange. Plays a role in 16S rRNA processing and 30S ribosomal subunit biogenesis and possibly also in cell cycle regulation and energy metabolism.</text>
</comment>
<reference evidence="12" key="1">
    <citation type="submission" date="2022-04" db="EMBL/GenBank/DDBJ databases">
        <title>Complete genome sequences of Ezakiella coagulans and Fenollaria massiliensis.</title>
        <authorList>
            <person name="France M.T."/>
            <person name="Clifford J."/>
            <person name="Narina S."/>
            <person name="Rutt L."/>
            <person name="Ravel J."/>
        </authorList>
    </citation>
    <scope>NUCLEOTIDE SEQUENCE</scope>
    <source>
        <strain evidence="12">C0061C2</strain>
    </source>
</reference>
<keyword evidence="7" id="KW-0690">Ribosome biogenesis</keyword>
<dbReference type="NCBIfam" id="TIGR00436">
    <property type="entry name" value="era"/>
    <property type="match status" value="1"/>
</dbReference>
<organism evidence="12 13">
    <name type="scientific">Fenollaria massiliensis</name>
    <dbReference type="NCBI Taxonomy" id="938288"/>
    <lineage>
        <taxon>Bacteria</taxon>
        <taxon>Bacillati</taxon>
        <taxon>Bacillota</taxon>
        <taxon>Clostridia</taxon>
        <taxon>Eubacteriales</taxon>
        <taxon>Fenollaria</taxon>
    </lineage>
</organism>
<comment type="similarity">
    <text evidence="1 7 8 9">Belongs to the TRAFAC class TrmE-Era-EngA-EngB-Septin-like GTPase superfamily. Era GTPase family.</text>
</comment>
<dbReference type="InterPro" id="IPR015946">
    <property type="entry name" value="KH_dom-like_a/b"/>
</dbReference>
<dbReference type="PANTHER" id="PTHR42698:SF1">
    <property type="entry name" value="GTPASE ERA, MITOCHONDRIAL"/>
    <property type="match status" value="1"/>
</dbReference>
<dbReference type="Pfam" id="PF07650">
    <property type="entry name" value="KH_2"/>
    <property type="match status" value="1"/>
</dbReference>
<keyword evidence="3 7" id="KW-0547">Nucleotide-binding</keyword>
<dbReference type="AlphaFoldDB" id="A0A9E7DKI5"/>
<feature type="binding site" evidence="7">
    <location>
        <begin position="59"/>
        <end position="63"/>
    </location>
    <ligand>
        <name>GTP</name>
        <dbReference type="ChEBI" id="CHEBI:37565"/>
    </ligand>
</feature>
<keyword evidence="4 7" id="KW-0694">RNA-binding</keyword>
<dbReference type="GO" id="GO:0005829">
    <property type="term" value="C:cytosol"/>
    <property type="evidence" value="ECO:0007669"/>
    <property type="project" value="TreeGrafter"/>
</dbReference>
<sequence length="292" mass="33193">MEFKSGYVAVVGRPNAGKSTLLNKLVKFNISIISDKPQTTRDIINFIYTDDDAQIIFMDTPGYQIARNKLGDYMDKAMRSALEDADMILYIIDGSVQFKAGEKELMDIVTSANKDVVIAINKIDKKESHIDEIIAEINSRNLKSITVPISAGNDENLDKLLDEIKNILKPGPMYYDGEYLTDKPMKFIVSEIIRQKCLLYLSEEIPHGINIEILKYEELEDSVNIDAIIYCERDSHKGIVIGKDASMIKKIRLAAKKDIKAMLDTEVNLKLNVKVAKNWRKNEDKVKFFGYK</sequence>
<dbReference type="SUPFAM" id="SSF52540">
    <property type="entry name" value="P-loop containing nucleoside triphosphate hydrolases"/>
    <property type="match status" value="1"/>
</dbReference>
<dbReference type="Gene3D" id="3.40.50.300">
    <property type="entry name" value="P-loop containing nucleotide triphosphate hydrolases"/>
    <property type="match status" value="1"/>
</dbReference>
<comment type="subunit">
    <text evidence="7">Monomer.</text>
</comment>
<accession>A0A9E7DKI5</accession>
<evidence type="ECO:0000256" key="7">
    <source>
        <dbReference type="HAMAP-Rule" id="MF_00367"/>
    </source>
</evidence>
<evidence type="ECO:0000256" key="3">
    <source>
        <dbReference type="ARBA" id="ARBA00022741"/>
    </source>
</evidence>
<keyword evidence="7" id="KW-0963">Cytoplasm</keyword>
<dbReference type="Proteomes" id="UP000831151">
    <property type="component" value="Chromosome"/>
</dbReference>
<dbReference type="Pfam" id="PF01926">
    <property type="entry name" value="MMR_HSR1"/>
    <property type="match status" value="1"/>
</dbReference>
<evidence type="ECO:0000256" key="5">
    <source>
        <dbReference type="ARBA" id="ARBA00023134"/>
    </source>
</evidence>
<dbReference type="GO" id="GO:0000028">
    <property type="term" value="P:ribosomal small subunit assembly"/>
    <property type="evidence" value="ECO:0007669"/>
    <property type="project" value="TreeGrafter"/>
</dbReference>
<evidence type="ECO:0000256" key="8">
    <source>
        <dbReference type="PROSITE-ProRule" id="PRU01050"/>
    </source>
</evidence>
<dbReference type="GO" id="GO:0043024">
    <property type="term" value="F:ribosomal small subunit binding"/>
    <property type="evidence" value="ECO:0007669"/>
    <property type="project" value="TreeGrafter"/>
</dbReference>
<keyword evidence="7" id="KW-0699">rRNA-binding</keyword>
<dbReference type="NCBIfam" id="TIGR00231">
    <property type="entry name" value="small_GTP"/>
    <property type="match status" value="1"/>
</dbReference>
<feature type="region of interest" description="G1" evidence="8">
    <location>
        <begin position="12"/>
        <end position="19"/>
    </location>
</feature>
<dbReference type="PRINTS" id="PR00326">
    <property type="entry name" value="GTP1OBG"/>
</dbReference>
<evidence type="ECO:0000313" key="13">
    <source>
        <dbReference type="Proteomes" id="UP000831151"/>
    </source>
</evidence>
<feature type="binding site" evidence="7">
    <location>
        <begin position="121"/>
        <end position="124"/>
    </location>
    <ligand>
        <name>GTP</name>
        <dbReference type="ChEBI" id="CHEBI:37565"/>
    </ligand>
</feature>
<keyword evidence="6 7" id="KW-0472">Membrane</keyword>
<dbReference type="GO" id="GO:0005525">
    <property type="term" value="F:GTP binding"/>
    <property type="evidence" value="ECO:0007669"/>
    <property type="project" value="UniProtKB-UniRule"/>
</dbReference>
<evidence type="ECO:0000256" key="4">
    <source>
        <dbReference type="ARBA" id="ARBA00022884"/>
    </source>
</evidence>
<comment type="subcellular location">
    <subcellularLocation>
        <location evidence="7">Cytoplasm</location>
    </subcellularLocation>
    <subcellularLocation>
        <location evidence="7">Cell membrane</location>
        <topology evidence="7">Peripheral membrane protein</topology>
    </subcellularLocation>
</comment>
<dbReference type="PROSITE" id="PS50823">
    <property type="entry name" value="KH_TYPE_2"/>
    <property type="match status" value="1"/>
</dbReference>
<dbReference type="GO" id="GO:0005886">
    <property type="term" value="C:plasma membrane"/>
    <property type="evidence" value="ECO:0007669"/>
    <property type="project" value="UniProtKB-SubCell"/>
</dbReference>